<feature type="region of interest" description="Disordered" evidence="11">
    <location>
        <begin position="123"/>
        <end position="209"/>
    </location>
</feature>
<gene>
    <name evidence="13" type="ORF">PMAYCL1PPCAC_02455</name>
</gene>
<dbReference type="PANTHER" id="PTHR24379">
    <property type="entry name" value="KRAB AND ZINC FINGER DOMAIN-CONTAINING"/>
    <property type="match status" value="1"/>
</dbReference>
<name>A0AAN4Z6R5_9BILA</name>
<evidence type="ECO:0000256" key="11">
    <source>
        <dbReference type="SAM" id="MobiDB-lite"/>
    </source>
</evidence>
<evidence type="ECO:0000256" key="1">
    <source>
        <dbReference type="ARBA" id="ARBA00004123"/>
    </source>
</evidence>
<dbReference type="EMBL" id="BTRK01000001">
    <property type="protein sequence ID" value="GMR32260.1"/>
    <property type="molecule type" value="Genomic_DNA"/>
</dbReference>
<dbReference type="FunFam" id="3.30.160.60:FF:001228">
    <property type="entry name" value="Zinc finger protein 236"/>
    <property type="match status" value="1"/>
</dbReference>
<dbReference type="Proteomes" id="UP001328107">
    <property type="component" value="Unassembled WGS sequence"/>
</dbReference>
<evidence type="ECO:0000313" key="14">
    <source>
        <dbReference type="Proteomes" id="UP001328107"/>
    </source>
</evidence>
<evidence type="ECO:0000256" key="5">
    <source>
        <dbReference type="ARBA" id="ARBA00022833"/>
    </source>
</evidence>
<comment type="subcellular location">
    <subcellularLocation>
        <location evidence="1">Nucleus</location>
    </subcellularLocation>
</comment>
<dbReference type="InterPro" id="IPR013087">
    <property type="entry name" value="Znf_C2H2_type"/>
</dbReference>
<dbReference type="GO" id="GO:0003677">
    <property type="term" value="F:DNA binding"/>
    <property type="evidence" value="ECO:0007669"/>
    <property type="project" value="UniProtKB-KW"/>
</dbReference>
<proteinExistence type="predicted"/>
<evidence type="ECO:0000256" key="2">
    <source>
        <dbReference type="ARBA" id="ARBA00022723"/>
    </source>
</evidence>
<evidence type="ECO:0000256" key="7">
    <source>
        <dbReference type="ARBA" id="ARBA00023125"/>
    </source>
</evidence>
<evidence type="ECO:0000256" key="3">
    <source>
        <dbReference type="ARBA" id="ARBA00022737"/>
    </source>
</evidence>
<feature type="non-terminal residue" evidence="13">
    <location>
        <position position="1"/>
    </location>
</feature>
<feature type="compositionally biased region" description="Acidic residues" evidence="11">
    <location>
        <begin position="152"/>
        <end position="170"/>
    </location>
</feature>
<dbReference type="AlphaFoldDB" id="A0AAN4Z6R5"/>
<dbReference type="Pfam" id="PF00096">
    <property type="entry name" value="zf-C2H2"/>
    <property type="match status" value="1"/>
</dbReference>
<feature type="domain" description="C2H2-type" evidence="12">
    <location>
        <begin position="71"/>
        <end position="93"/>
    </location>
</feature>
<dbReference type="GO" id="GO:0005634">
    <property type="term" value="C:nucleus"/>
    <property type="evidence" value="ECO:0007669"/>
    <property type="project" value="UniProtKB-SubCell"/>
</dbReference>
<comment type="caution">
    <text evidence="13">The sequence shown here is derived from an EMBL/GenBank/DDBJ whole genome shotgun (WGS) entry which is preliminary data.</text>
</comment>
<dbReference type="SMART" id="SM00355">
    <property type="entry name" value="ZnF_C2H2"/>
    <property type="match status" value="4"/>
</dbReference>
<dbReference type="GO" id="GO:0008270">
    <property type="term" value="F:zinc ion binding"/>
    <property type="evidence" value="ECO:0007669"/>
    <property type="project" value="UniProtKB-KW"/>
</dbReference>
<evidence type="ECO:0000256" key="9">
    <source>
        <dbReference type="ARBA" id="ARBA00023242"/>
    </source>
</evidence>
<keyword evidence="3" id="KW-0677">Repeat</keyword>
<keyword evidence="8" id="KW-0804">Transcription</keyword>
<dbReference type="InterPro" id="IPR036236">
    <property type="entry name" value="Znf_C2H2_sf"/>
</dbReference>
<accession>A0AAN4Z6R5</accession>
<evidence type="ECO:0000256" key="10">
    <source>
        <dbReference type="PROSITE-ProRule" id="PRU00042"/>
    </source>
</evidence>
<dbReference type="PANTHER" id="PTHR24379:SF121">
    <property type="entry name" value="C2H2-TYPE DOMAIN-CONTAINING PROTEIN"/>
    <property type="match status" value="1"/>
</dbReference>
<feature type="domain" description="C2H2-type" evidence="12">
    <location>
        <begin position="103"/>
        <end position="126"/>
    </location>
</feature>
<keyword evidence="7" id="KW-0238">DNA-binding</keyword>
<feature type="non-terminal residue" evidence="13">
    <location>
        <position position="209"/>
    </location>
</feature>
<evidence type="ECO:0000313" key="13">
    <source>
        <dbReference type="EMBL" id="GMR32260.1"/>
    </source>
</evidence>
<feature type="compositionally biased region" description="Polar residues" evidence="11">
    <location>
        <begin position="134"/>
        <end position="144"/>
    </location>
</feature>
<dbReference type="Gene3D" id="3.30.160.60">
    <property type="entry name" value="Classic Zinc Finger"/>
    <property type="match status" value="3"/>
</dbReference>
<keyword evidence="9" id="KW-0539">Nucleus</keyword>
<keyword evidence="5" id="KW-0862">Zinc</keyword>
<evidence type="ECO:0000256" key="6">
    <source>
        <dbReference type="ARBA" id="ARBA00023015"/>
    </source>
</evidence>
<keyword evidence="6" id="KW-0805">Transcription regulation</keyword>
<evidence type="ECO:0000259" key="12">
    <source>
        <dbReference type="PROSITE" id="PS50157"/>
    </source>
</evidence>
<dbReference type="PROSITE" id="PS50157">
    <property type="entry name" value="ZINC_FINGER_C2H2_2"/>
    <property type="match status" value="2"/>
</dbReference>
<organism evidence="13 14">
    <name type="scientific">Pristionchus mayeri</name>
    <dbReference type="NCBI Taxonomy" id="1317129"/>
    <lineage>
        <taxon>Eukaryota</taxon>
        <taxon>Metazoa</taxon>
        <taxon>Ecdysozoa</taxon>
        <taxon>Nematoda</taxon>
        <taxon>Chromadorea</taxon>
        <taxon>Rhabditida</taxon>
        <taxon>Rhabditina</taxon>
        <taxon>Diplogasteromorpha</taxon>
        <taxon>Diplogasteroidea</taxon>
        <taxon>Neodiplogasteridae</taxon>
        <taxon>Pristionchus</taxon>
    </lineage>
</organism>
<keyword evidence="14" id="KW-1185">Reference proteome</keyword>
<protein>
    <recommendedName>
        <fullName evidence="12">C2H2-type domain-containing protein</fullName>
    </recommendedName>
</protein>
<keyword evidence="4 10" id="KW-0863">Zinc-finger</keyword>
<dbReference type="SUPFAM" id="SSF57667">
    <property type="entry name" value="beta-beta-alpha zinc fingers"/>
    <property type="match status" value="2"/>
</dbReference>
<keyword evidence="2" id="KW-0479">Metal-binding</keyword>
<sequence length="209" mass="24175">SILSGGHPYKCEACKKGFMAPKQLSLHKERFCRPKLCTLCPRRFKEDLELEKHLKKHRDGMVTIIQTERKYPCEECGKKYKGRGALIEHRLVHLEGIENQRPFQCDLCDLRFRRKADANYHKRLKHPEAIMPKNITSESGSANEKSTRDSWSDDEEEEEEFDYEEEDSSGDEDRPTVPTPSSTDNGYRDPKVQGNDGSLLSNEEKWGIT</sequence>
<evidence type="ECO:0000256" key="8">
    <source>
        <dbReference type="ARBA" id="ARBA00023163"/>
    </source>
</evidence>
<dbReference type="PROSITE" id="PS00028">
    <property type="entry name" value="ZINC_FINGER_C2H2_1"/>
    <property type="match status" value="2"/>
</dbReference>
<evidence type="ECO:0000256" key="4">
    <source>
        <dbReference type="ARBA" id="ARBA00022771"/>
    </source>
</evidence>
<reference evidence="14" key="1">
    <citation type="submission" date="2022-10" db="EMBL/GenBank/DDBJ databases">
        <title>Genome assembly of Pristionchus species.</title>
        <authorList>
            <person name="Yoshida K."/>
            <person name="Sommer R.J."/>
        </authorList>
    </citation>
    <scope>NUCLEOTIDE SEQUENCE [LARGE SCALE GENOMIC DNA]</scope>
    <source>
        <strain evidence="14">RS5460</strain>
    </source>
</reference>